<accession>A0A3A8A6C9</accession>
<dbReference type="RefSeq" id="WP_109768414.1">
    <property type="nucleotide sequence ID" value="NZ_CP159474.1"/>
</dbReference>
<evidence type="ECO:0000313" key="2">
    <source>
        <dbReference type="EMBL" id="RKF05416.1"/>
    </source>
</evidence>
<dbReference type="OrthoDB" id="7362327at2"/>
<comment type="caution">
    <text evidence="2">The sequence shown here is derived from an EMBL/GenBank/DDBJ whole genome shotgun (WGS) entry which is preliminary data.</text>
</comment>
<keyword evidence="1" id="KW-1133">Transmembrane helix</keyword>
<sequence length="67" mass="7863">MKFFDFDHPFFRPLWRRIATVGVTASWGIFEFLMGNHFWGTLFVGIGALSFYGLFITFNPRDPEPKD</sequence>
<evidence type="ECO:0000313" key="3">
    <source>
        <dbReference type="Proteomes" id="UP000246132"/>
    </source>
</evidence>
<dbReference type="AlphaFoldDB" id="A0A3A8A6C9"/>
<keyword evidence="1" id="KW-0812">Transmembrane</keyword>
<gene>
    <name evidence="2" type="ORF">DEM25_016615</name>
</gene>
<organism evidence="2 3">
    <name type="scientific">Oceaniradius stylonematis</name>
    <dbReference type="NCBI Taxonomy" id="2184161"/>
    <lineage>
        <taxon>Bacteria</taxon>
        <taxon>Pseudomonadati</taxon>
        <taxon>Pseudomonadota</taxon>
        <taxon>Alphaproteobacteria</taxon>
        <taxon>Hyphomicrobiales</taxon>
        <taxon>Ahrensiaceae</taxon>
        <taxon>Oceaniradius</taxon>
    </lineage>
</organism>
<feature type="transmembrane region" description="Helical" evidence="1">
    <location>
        <begin position="38"/>
        <end position="58"/>
    </location>
</feature>
<evidence type="ECO:0000256" key="1">
    <source>
        <dbReference type="SAM" id="Phobius"/>
    </source>
</evidence>
<dbReference type="Proteomes" id="UP000246132">
    <property type="component" value="Unassembled WGS sequence"/>
</dbReference>
<protein>
    <submittedName>
        <fullName evidence="2">DUF3329 domain-containing protein</fullName>
    </submittedName>
</protein>
<keyword evidence="3" id="KW-1185">Reference proteome</keyword>
<dbReference type="EMBL" id="QFWV02000009">
    <property type="protein sequence ID" value="RKF05416.1"/>
    <property type="molecule type" value="Genomic_DNA"/>
</dbReference>
<name>A0A3A8A6C9_9HYPH</name>
<proteinExistence type="predicted"/>
<keyword evidence="1" id="KW-0472">Membrane</keyword>
<reference evidence="2 3" key="1">
    <citation type="journal article" date="2018" name="Int. J. Syst. Bacteriol.">
        <title>Oceaniradius stylonemae gen. nov., sp. nov., isolated from a red alga, Stylonema cornu-cervi.</title>
        <authorList>
            <person name="Jeong S."/>
        </authorList>
    </citation>
    <scope>NUCLEOTIDE SEQUENCE [LARGE SCALE GENOMIC DNA]</scope>
    <source>
        <strain evidence="2 3">StC1</strain>
    </source>
</reference>